<dbReference type="Proteomes" id="UP000546642">
    <property type="component" value="Unassembled WGS sequence"/>
</dbReference>
<evidence type="ECO:0000313" key="8">
    <source>
        <dbReference type="EMBL" id="MBB6174115.1"/>
    </source>
</evidence>
<proteinExistence type="predicted"/>
<gene>
    <name evidence="8" type="ORF">HNR23_004175</name>
</gene>
<keyword evidence="9" id="KW-1185">Reference proteome</keyword>
<protein>
    <submittedName>
        <fullName evidence="8">Uncharacterized membrane protein YidH (DUF202 family)</fullName>
    </submittedName>
</protein>
<accession>A0A7W9YL06</accession>
<reference evidence="8 9" key="1">
    <citation type="submission" date="2020-08" db="EMBL/GenBank/DDBJ databases">
        <title>Sequencing the genomes of 1000 actinobacteria strains.</title>
        <authorList>
            <person name="Klenk H.-P."/>
        </authorList>
    </citation>
    <scope>NUCLEOTIDE SEQUENCE [LARGE SCALE GENOMIC DNA]</scope>
    <source>
        <strain evidence="8 9">DSM 46659</strain>
    </source>
</reference>
<feature type="domain" description="DUF202" evidence="7">
    <location>
        <begin position="21"/>
        <end position="94"/>
    </location>
</feature>
<evidence type="ECO:0000256" key="6">
    <source>
        <dbReference type="SAM" id="Phobius"/>
    </source>
</evidence>
<feature type="transmembrane region" description="Helical" evidence="6">
    <location>
        <begin position="68"/>
        <end position="86"/>
    </location>
</feature>
<sequence>MRADEDTAVDGGDADGATGGDTGLQPERTLLAWQRTLIGVVIVVLLYLREPFQDGGVGPGSGPDPLYRLLVVLVVAGAAGVLMVHLRRRWRVTDRGLHDDATQNPPAPLAAGWAVYLLSGSAAGFALLVAVSAVV</sequence>
<feature type="region of interest" description="Disordered" evidence="5">
    <location>
        <begin position="1"/>
        <end position="21"/>
    </location>
</feature>
<evidence type="ECO:0000259" key="7">
    <source>
        <dbReference type="Pfam" id="PF02656"/>
    </source>
</evidence>
<keyword evidence="2 6" id="KW-0812">Transmembrane</keyword>
<dbReference type="Pfam" id="PF02656">
    <property type="entry name" value="DUF202"/>
    <property type="match status" value="1"/>
</dbReference>
<dbReference type="InterPro" id="IPR003807">
    <property type="entry name" value="DUF202"/>
</dbReference>
<evidence type="ECO:0000256" key="1">
    <source>
        <dbReference type="ARBA" id="ARBA00004127"/>
    </source>
</evidence>
<feature type="transmembrane region" description="Helical" evidence="6">
    <location>
        <begin position="30"/>
        <end position="48"/>
    </location>
</feature>
<organism evidence="8 9">
    <name type="scientific">Nocardiopsis mwathae</name>
    <dbReference type="NCBI Taxonomy" id="1472723"/>
    <lineage>
        <taxon>Bacteria</taxon>
        <taxon>Bacillati</taxon>
        <taxon>Actinomycetota</taxon>
        <taxon>Actinomycetes</taxon>
        <taxon>Streptosporangiales</taxon>
        <taxon>Nocardiopsidaceae</taxon>
        <taxon>Nocardiopsis</taxon>
    </lineage>
</organism>
<dbReference type="RefSeq" id="WP_184077957.1">
    <property type="nucleotide sequence ID" value="NZ_JACHDS010000001.1"/>
</dbReference>
<dbReference type="EMBL" id="JACHDS010000001">
    <property type="protein sequence ID" value="MBB6174115.1"/>
    <property type="molecule type" value="Genomic_DNA"/>
</dbReference>
<evidence type="ECO:0000256" key="2">
    <source>
        <dbReference type="ARBA" id="ARBA00022692"/>
    </source>
</evidence>
<dbReference type="AlphaFoldDB" id="A0A7W9YL06"/>
<evidence type="ECO:0000256" key="3">
    <source>
        <dbReference type="ARBA" id="ARBA00022989"/>
    </source>
</evidence>
<comment type="subcellular location">
    <subcellularLocation>
        <location evidence="1">Endomembrane system</location>
        <topology evidence="1">Multi-pass membrane protein</topology>
    </subcellularLocation>
</comment>
<dbReference type="GO" id="GO:0012505">
    <property type="term" value="C:endomembrane system"/>
    <property type="evidence" value="ECO:0007669"/>
    <property type="project" value="UniProtKB-SubCell"/>
</dbReference>
<feature type="transmembrane region" description="Helical" evidence="6">
    <location>
        <begin position="107"/>
        <end position="134"/>
    </location>
</feature>
<name>A0A7W9YL06_9ACTN</name>
<keyword evidence="3 6" id="KW-1133">Transmembrane helix</keyword>
<keyword evidence="4 6" id="KW-0472">Membrane</keyword>
<evidence type="ECO:0000313" key="9">
    <source>
        <dbReference type="Proteomes" id="UP000546642"/>
    </source>
</evidence>
<evidence type="ECO:0000256" key="5">
    <source>
        <dbReference type="SAM" id="MobiDB-lite"/>
    </source>
</evidence>
<comment type="caution">
    <text evidence="8">The sequence shown here is derived from an EMBL/GenBank/DDBJ whole genome shotgun (WGS) entry which is preliminary data.</text>
</comment>
<evidence type="ECO:0000256" key="4">
    <source>
        <dbReference type="ARBA" id="ARBA00023136"/>
    </source>
</evidence>